<gene>
    <name evidence="8" type="ORF">NATSA_03645</name>
</gene>
<dbReference type="SUPFAM" id="SSF54292">
    <property type="entry name" value="2Fe-2S ferredoxin-like"/>
    <property type="match status" value="1"/>
</dbReference>
<sequence>MSSLNRFNLDGEKCMAWEGATIVDAARENDKYIPTLCNLEGVPPKGACRVCTVKVNGKLMTACTTKVTQGMQVESDTPELNDLRKSIVEMMFVEGNHLCPSCEKSGDCELQALGYRYKMTVPRYPYFFPKRDIDSTHPKIIKDHNRCILCKRCIRAIKDKNGQSIFAFLGRGFDTKIYVDPDLAENLTDELADKSVEVCPVGAIMKRGVGFKTPIGQRRYDHQPIGSDIEK</sequence>
<evidence type="ECO:0000256" key="5">
    <source>
        <dbReference type="ARBA" id="ARBA00023014"/>
    </source>
</evidence>
<dbReference type="InterPro" id="IPR000283">
    <property type="entry name" value="NADH_UbQ_OxRdtase_75kDa_su_CS"/>
</dbReference>
<dbReference type="GO" id="GO:0008137">
    <property type="term" value="F:NADH dehydrogenase (ubiquinone) activity"/>
    <property type="evidence" value="ECO:0007669"/>
    <property type="project" value="InterPro"/>
</dbReference>
<keyword evidence="9" id="KW-1185">Reference proteome</keyword>
<dbReference type="InterPro" id="IPR016214">
    <property type="entry name" value="NAD-red_Hydgase_HoxS_gsu"/>
</dbReference>
<feature type="domain" description="2Fe-2S ferredoxin-type" evidence="6">
    <location>
        <begin position="1"/>
        <end position="79"/>
    </location>
</feature>
<evidence type="ECO:0000313" key="8">
    <source>
        <dbReference type="EMBL" id="MBP3191750.1"/>
    </source>
</evidence>
<dbReference type="AlphaFoldDB" id="A0A8J7UTV3"/>
<evidence type="ECO:0000259" key="7">
    <source>
        <dbReference type="PROSITE" id="PS51839"/>
    </source>
</evidence>
<evidence type="ECO:0000256" key="1">
    <source>
        <dbReference type="ARBA" id="ARBA00001966"/>
    </source>
</evidence>
<keyword evidence="5" id="KW-0411">Iron-sulfur</keyword>
<dbReference type="SMART" id="SM00929">
    <property type="entry name" value="NADH-G_4Fe-4S_3"/>
    <property type="match status" value="1"/>
</dbReference>
<reference evidence="8" key="1">
    <citation type="submission" date="2021-02" db="EMBL/GenBank/DDBJ databases">
        <title>Natronogracilivirga saccharolytica gen. nov. sp. nov. a new anaerobic, haloalkiliphilic carbohydrate-fermenting bacterium from soda lake and proposing of Cyclonatronumiaceae fam. nov. in the phylum Balneolaeota.</title>
        <authorList>
            <person name="Zhilina T.N."/>
            <person name="Sorokin D.Y."/>
            <person name="Zavarzina D.G."/>
            <person name="Toshchakov S.V."/>
            <person name="Kublanov I.V."/>
        </authorList>
    </citation>
    <scope>NUCLEOTIDE SEQUENCE</scope>
    <source>
        <strain evidence="8">Z-1702</strain>
    </source>
</reference>
<dbReference type="CDD" id="cd00207">
    <property type="entry name" value="fer2"/>
    <property type="match status" value="1"/>
</dbReference>
<dbReference type="SUPFAM" id="SSF54862">
    <property type="entry name" value="4Fe-4S ferredoxins"/>
    <property type="match status" value="1"/>
</dbReference>
<dbReference type="EMBL" id="JAFIDN010000002">
    <property type="protein sequence ID" value="MBP3191750.1"/>
    <property type="molecule type" value="Genomic_DNA"/>
</dbReference>
<accession>A0A8J7UTV3</accession>
<dbReference type="GO" id="GO:0051539">
    <property type="term" value="F:4 iron, 4 sulfur cluster binding"/>
    <property type="evidence" value="ECO:0007669"/>
    <property type="project" value="UniProtKB-KW"/>
</dbReference>
<dbReference type="Gene3D" id="3.10.20.740">
    <property type="match status" value="1"/>
</dbReference>
<dbReference type="GO" id="GO:0016020">
    <property type="term" value="C:membrane"/>
    <property type="evidence" value="ECO:0007669"/>
    <property type="project" value="InterPro"/>
</dbReference>
<evidence type="ECO:0000259" key="6">
    <source>
        <dbReference type="PROSITE" id="PS51085"/>
    </source>
</evidence>
<proteinExistence type="predicted"/>
<dbReference type="GO" id="GO:0016491">
    <property type="term" value="F:oxidoreductase activity"/>
    <property type="evidence" value="ECO:0007669"/>
    <property type="project" value="InterPro"/>
</dbReference>
<name>A0A8J7UTV3_9BACT</name>
<dbReference type="InterPro" id="IPR019574">
    <property type="entry name" value="NADH_UbQ_OxRdtase_Gsu_4Fe4S-bd"/>
</dbReference>
<feature type="domain" description="4Fe-4S His(Cys)3-ligated-type" evidence="7">
    <location>
        <begin position="79"/>
        <end position="118"/>
    </location>
</feature>
<dbReference type="InterPro" id="IPR050157">
    <property type="entry name" value="PSI_iron-sulfur_center"/>
</dbReference>
<dbReference type="PIRSF" id="PIRSF000309">
    <property type="entry name" value="NAD_red_hyd_HoxU"/>
    <property type="match status" value="1"/>
</dbReference>
<organism evidence="8 9">
    <name type="scientific">Natronogracilivirga saccharolytica</name>
    <dbReference type="NCBI Taxonomy" id="2812953"/>
    <lineage>
        <taxon>Bacteria</taxon>
        <taxon>Pseudomonadati</taxon>
        <taxon>Balneolota</taxon>
        <taxon>Balneolia</taxon>
        <taxon>Balneolales</taxon>
        <taxon>Cyclonatronaceae</taxon>
        <taxon>Natronogracilivirga</taxon>
    </lineage>
</organism>
<comment type="caution">
    <text evidence="8">The sequence shown here is derived from an EMBL/GenBank/DDBJ whole genome shotgun (WGS) entry which is preliminary data.</text>
</comment>
<dbReference type="GO" id="GO:0042773">
    <property type="term" value="P:ATP synthesis coupled electron transport"/>
    <property type="evidence" value="ECO:0007669"/>
    <property type="project" value="InterPro"/>
</dbReference>
<evidence type="ECO:0000256" key="4">
    <source>
        <dbReference type="ARBA" id="ARBA00023004"/>
    </source>
</evidence>
<keyword evidence="2" id="KW-0004">4Fe-4S</keyword>
<protein>
    <submittedName>
        <fullName evidence="8">(2Fe-2S)-binding protein</fullName>
    </submittedName>
</protein>
<dbReference type="PROSITE" id="PS51839">
    <property type="entry name" value="4FE4S_HC3"/>
    <property type="match status" value="1"/>
</dbReference>
<dbReference type="Gene3D" id="3.30.70.20">
    <property type="match status" value="1"/>
</dbReference>
<evidence type="ECO:0000256" key="3">
    <source>
        <dbReference type="ARBA" id="ARBA00022723"/>
    </source>
</evidence>
<dbReference type="Proteomes" id="UP000673975">
    <property type="component" value="Unassembled WGS sequence"/>
</dbReference>
<keyword evidence="3" id="KW-0479">Metal-binding</keyword>
<dbReference type="InterPro" id="IPR054351">
    <property type="entry name" value="NADH_UbQ_OxRdtase_ferredoxin"/>
</dbReference>
<dbReference type="PANTHER" id="PTHR24960:SF84">
    <property type="entry name" value="HYDROGENASE SUBUNIT"/>
    <property type="match status" value="1"/>
</dbReference>
<dbReference type="InterPro" id="IPR036010">
    <property type="entry name" value="2Fe-2S_ferredoxin-like_sf"/>
</dbReference>
<dbReference type="GO" id="GO:0046872">
    <property type="term" value="F:metal ion binding"/>
    <property type="evidence" value="ECO:0007669"/>
    <property type="project" value="UniProtKB-KW"/>
</dbReference>
<dbReference type="PANTHER" id="PTHR24960">
    <property type="entry name" value="PHOTOSYSTEM I IRON-SULFUR CENTER-RELATED"/>
    <property type="match status" value="1"/>
</dbReference>
<dbReference type="PROSITE" id="PS51085">
    <property type="entry name" value="2FE2S_FER_2"/>
    <property type="match status" value="1"/>
</dbReference>
<dbReference type="Pfam" id="PF22117">
    <property type="entry name" value="Fer4_Nqo3"/>
    <property type="match status" value="1"/>
</dbReference>
<comment type="cofactor">
    <cofactor evidence="1">
        <name>[4Fe-4S] cluster</name>
        <dbReference type="ChEBI" id="CHEBI:49883"/>
    </cofactor>
</comment>
<dbReference type="InterPro" id="IPR001041">
    <property type="entry name" value="2Fe-2S_ferredoxin-type"/>
</dbReference>
<dbReference type="PROSITE" id="PS00642">
    <property type="entry name" value="COMPLEX1_75K_2"/>
    <property type="match status" value="1"/>
</dbReference>
<dbReference type="Pfam" id="PF13510">
    <property type="entry name" value="Fer2_4"/>
    <property type="match status" value="1"/>
</dbReference>
<evidence type="ECO:0000256" key="2">
    <source>
        <dbReference type="ARBA" id="ARBA00022485"/>
    </source>
</evidence>
<dbReference type="RefSeq" id="WP_210510489.1">
    <property type="nucleotide sequence ID" value="NZ_JAFIDN010000002.1"/>
</dbReference>
<dbReference type="Pfam" id="PF10588">
    <property type="entry name" value="NADH-G_4Fe-4S_3"/>
    <property type="match status" value="1"/>
</dbReference>
<keyword evidence="4" id="KW-0408">Iron</keyword>
<evidence type="ECO:0000313" key="9">
    <source>
        <dbReference type="Proteomes" id="UP000673975"/>
    </source>
</evidence>